<organism evidence="1 2">
    <name type="scientific">Antarcticibacterium flavum</name>
    <dbReference type="NCBI Taxonomy" id="2058175"/>
    <lineage>
        <taxon>Bacteria</taxon>
        <taxon>Pseudomonadati</taxon>
        <taxon>Bacteroidota</taxon>
        <taxon>Flavobacteriia</taxon>
        <taxon>Flavobacteriales</taxon>
        <taxon>Flavobacteriaceae</taxon>
        <taxon>Antarcticibacterium</taxon>
    </lineage>
</organism>
<dbReference type="Proteomes" id="UP000309016">
    <property type="component" value="Chromosome"/>
</dbReference>
<dbReference type="KEGG" id="afla:FHG64_15200"/>
<sequence>MKAIFKYGLLFIFLIATLFHNIRFTYLVSFYTLNNESFTELFCQNKDKPELECNGQCTIIKAGEDLNKEKNELALLSFQQEITYYISVFYPLDETTLIVPLPQHFYYQNKYNFLFSQKIVHPPIALS</sequence>
<proteinExistence type="predicted"/>
<dbReference type="AlphaFoldDB" id="A0A5B7X5B4"/>
<accession>A0A5B7X5B4</accession>
<protein>
    <submittedName>
        <fullName evidence="1">Uncharacterized protein</fullName>
    </submittedName>
</protein>
<name>A0A5B7X5B4_9FLAO</name>
<evidence type="ECO:0000313" key="1">
    <source>
        <dbReference type="EMBL" id="QCY70636.1"/>
    </source>
</evidence>
<gene>
    <name evidence="1" type="ORF">FHG64_15200</name>
</gene>
<evidence type="ECO:0000313" key="2">
    <source>
        <dbReference type="Proteomes" id="UP000309016"/>
    </source>
</evidence>
<keyword evidence="2" id="KW-1185">Reference proteome</keyword>
<dbReference type="EMBL" id="CP040812">
    <property type="protein sequence ID" value="QCY70636.1"/>
    <property type="molecule type" value="Genomic_DNA"/>
</dbReference>
<dbReference type="RefSeq" id="WP_139067205.1">
    <property type="nucleotide sequence ID" value="NZ_CP040812.1"/>
</dbReference>
<dbReference type="OrthoDB" id="980645at2"/>
<reference evidence="1 2" key="1">
    <citation type="submission" date="2019-06" db="EMBL/GenBank/DDBJ databases">
        <title>Complete genome sequence of Antarcticibacterium flavum KCTC 52984T from an Antarctic marine sediment.</title>
        <authorList>
            <person name="Lee Y.M."/>
            <person name="Shin S.C."/>
        </authorList>
    </citation>
    <scope>NUCLEOTIDE SEQUENCE [LARGE SCALE GENOMIC DNA]</scope>
    <source>
        <strain evidence="1 2">KCTC 52984</strain>
    </source>
</reference>